<dbReference type="EMBL" id="LNIX01000022">
    <property type="protein sequence ID" value="OXA43431.1"/>
    <property type="molecule type" value="Genomic_DNA"/>
</dbReference>
<feature type="region of interest" description="Disordered" evidence="1">
    <location>
        <begin position="197"/>
        <end position="263"/>
    </location>
</feature>
<evidence type="ECO:0000259" key="2">
    <source>
        <dbReference type="PROSITE" id="PS51029"/>
    </source>
</evidence>
<dbReference type="InterPro" id="IPR006578">
    <property type="entry name" value="MADF-dom"/>
</dbReference>
<organism evidence="3 4">
    <name type="scientific">Folsomia candida</name>
    <name type="common">Springtail</name>
    <dbReference type="NCBI Taxonomy" id="158441"/>
    <lineage>
        <taxon>Eukaryota</taxon>
        <taxon>Metazoa</taxon>
        <taxon>Ecdysozoa</taxon>
        <taxon>Arthropoda</taxon>
        <taxon>Hexapoda</taxon>
        <taxon>Collembola</taxon>
        <taxon>Entomobryomorpha</taxon>
        <taxon>Isotomoidea</taxon>
        <taxon>Isotomidae</taxon>
        <taxon>Proisotominae</taxon>
        <taxon>Folsomia</taxon>
    </lineage>
</organism>
<dbReference type="AlphaFoldDB" id="A0A226DFS8"/>
<dbReference type="Pfam" id="PF10545">
    <property type="entry name" value="MADF_DNA_bdg"/>
    <property type="match status" value="1"/>
</dbReference>
<dbReference type="PANTHER" id="PTHR12243">
    <property type="entry name" value="MADF DOMAIN TRANSCRIPTION FACTOR"/>
    <property type="match status" value="1"/>
</dbReference>
<dbReference type="GO" id="GO:0005634">
    <property type="term" value="C:nucleus"/>
    <property type="evidence" value="ECO:0007669"/>
    <property type="project" value="TreeGrafter"/>
</dbReference>
<dbReference type="InterPro" id="IPR039353">
    <property type="entry name" value="TF_Adf1"/>
</dbReference>
<name>A0A226DFS8_FOLCA</name>
<reference evidence="3 4" key="1">
    <citation type="submission" date="2015-12" db="EMBL/GenBank/DDBJ databases">
        <title>The genome of Folsomia candida.</title>
        <authorList>
            <person name="Faddeeva A."/>
            <person name="Derks M.F."/>
            <person name="Anvar Y."/>
            <person name="Smit S."/>
            <person name="Van Straalen N."/>
            <person name="Roelofs D."/>
        </authorList>
    </citation>
    <scope>NUCLEOTIDE SEQUENCE [LARGE SCALE GENOMIC DNA]</scope>
    <source>
        <strain evidence="3 4">VU population</strain>
        <tissue evidence="3">Whole body</tissue>
    </source>
</reference>
<proteinExistence type="predicted"/>
<feature type="compositionally biased region" description="Acidic residues" evidence="1">
    <location>
        <begin position="208"/>
        <end position="223"/>
    </location>
</feature>
<evidence type="ECO:0000313" key="3">
    <source>
        <dbReference type="EMBL" id="OXA43431.1"/>
    </source>
</evidence>
<evidence type="ECO:0000256" key="1">
    <source>
        <dbReference type="SAM" id="MobiDB-lite"/>
    </source>
</evidence>
<dbReference type="PANTHER" id="PTHR12243:SF60">
    <property type="entry name" value="SI:CH211-15D5.12-RELATED"/>
    <property type="match status" value="1"/>
</dbReference>
<dbReference type="Proteomes" id="UP000198287">
    <property type="component" value="Unassembled WGS sequence"/>
</dbReference>
<keyword evidence="4" id="KW-1185">Reference proteome</keyword>
<feature type="domain" description="MADF" evidence="2">
    <location>
        <begin position="140"/>
        <end position="224"/>
    </location>
</feature>
<accession>A0A226DFS8</accession>
<feature type="compositionally biased region" description="Basic and acidic residues" evidence="1">
    <location>
        <begin position="238"/>
        <end position="263"/>
    </location>
</feature>
<gene>
    <name evidence="3" type="ORF">Fcan01_21715</name>
</gene>
<dbReference type="GO" id="GO:0006357">
    <property type="term" value="P:regulation of transcription by RNA polymerase II"/>
    <property type="evidence" value="ECO:0007669"/>
    <property type="project" value="TreeGrafter"/>
</dbReference>
<dbReference type="PROSITE" id="PS51029">
    <property type="entry name" value="MADF"/>
    <property type="match status" value="1"/>
</dbReference>
<protein>
    <submittedName>
        <fullName evidence="3">Transcription factor Adf-1</fullName>
    </submittedName>
</protein>
<dbReference type="GO" id="GO:0005667">
    <property type="term" value="C:transcription regulator complex"/>
    <property type="evidence" value="ECO:0007669"/>
    <property type="project" value="TreeGrafter"/>
</dbReference>
<comment type="caution">
    <text evidence="3">The sequence shown here is derived from an EMBL/GenBank/DDBJ whole genome shotgun (WGS) entry which is preliminary data.</text>
</comment>
<feature type="compositionally biased region" description="Polar residues" evidence="1">
    <location>
        <begin position="224"/>
        <end position="233"/>
    </location>
</feature>
<sequence length="318" mass="36033">MFTNFEVTLFQFLPLPNIFSLSSSKNRRGTAMRALVRNPDSGTEVDADLTPPYANAFYAPPPPKNLISYSFNIATPRRAADAAEKSPKTGAAAAENLSASTSAPDCYISNTTDTTESFTDTTESFTDINESFTEDDKDETLIAAVKRNPAIWNHMDKDYKSRDLKPQLWTLIASEVKQSVSWCKNRWTALRNEYTRKKRSTSGNLVEDHEEEESSSNFEEELDANTNSSTPASSRPVIKSERSDDKGYRKRKTEESEVDKELVDFPKRPKENQDEHYHFGLSIANQLRNMTPMMSSYVKLQIQNAIHISLYPNPHHQN</sequence>
<dbReference type="SMART" id="SM00595">
    <property type="entry name" value="MADF"/>
    <property type="match status" value="1"/>
</dbReference>
<evidence type="ECO:0000313" key="4">
    <source>
        <dbReference type="Proteomes" id="UP000198287"/>
    </source>
</evidence>